<dbReference type="GO" id="GO:0004034">
    <property type="term" value="F:aldose 1-epimerase activity"/>
    <property type="evidence" value="ECO:0007669"/>
    <property type="project" value="UniProtKB-EC"/>
</dbReference>
<evidence type="ECO:0000256" key="3">
    <source>
        <dbReference type="ARBA" id="ARBA00023235"/>
    </source>
</evidence>
<feature type="binding site" evidence="8">
    <location>
        <begin position="174"/>
        <end position="176"/>
    </location>
    <ligand>
        <name>beta-D-galactose</name>
        <dbReference type="ChEBI" id="CHEBI:27667"/>
    </ligand>
</feature>
<evidence type="ECO:0000256" key="5">
    <source>
        <dbReference type="PIRNR" id="PIRNR005096"/>
    </source>
</evidence>
<feature type="binding site" evidence="8">
    <location>
        <begin position="76"/>
        <end position="77"/>
    </location>
    <ligand>
        <name>beta-D-galactose</name>
        <dbReference type="ChEBI" id="CHEBI:27667"/>
    </ligand>
</feature>
<evidence type="ECO:0000256" key="6">
    <source>
        <dbReference type="PIRSR" id="PIRSR005096-1"/>
    </source>
</evidence>
<evidence type="ECO:0000313" key="9">
    <source>
        <dbReference type="EMBL" id="AWB47704.1"/>
    </source>
</evidence>
<proteinExistence type="inferred from homology"/>
<evidence type="ECO:0000256" key="2">
    <source>
        <dbReference type="ARBA" id="ARBA00006206"/>
    </source>
</evidence>
<dbReference type="GO" id="GO:0033499">
    <property type="term" value="P:galactose catabolic process via UDP-galactose, Leloir pathway"/>
    <property type="evidence" value="ECO:0007669"/>
    <property type="project" value="TreeGrafter"/>
</dbReference>
<comment type="pathway">
    <text evidence="1 5">Carbohydrate metabolism; hexose metabolism.</text>
</comment>
<dbReference type="InterPro" id="IPR015443">
    <property type="entry name" value="Aldose_1-epimerase"/>
</dbReference>
<dbReference type="PIRSF" id="PIRSF005096">
    <property type="entry name" value="GALM"/>
    <property type="match status" value="1"/>
</dbReference>
<accession>A0A2S0UIQ9</accession>
<comment type="similarity">
    <text evidence="2 5">Belongs to the aldose epimerase family.</text>
</comment>
<dbReference type="SUPFAM" id="SSF74650">
    <property type="entry name" value="Galactose mutarotase-like"/>
    <property type="match status" value="1"/>
</dbReference>
<keyword evidence="4 5" id="KW-0119">Carbohydrate metabolism</keyword>
<dbReference type="UniPathway" id="UPA00242"/>
<dbReference type="RefSeq" id="WP_108434529.1">
    <property type="nucleotide sequence ID" value="NZ_CP028918.1"/>
</dbReference>
<feature type="active site" description="Proton acceptor" evidence="6">
    <location>
        <position position="296"/>
    </location>
</feature>
<dbReference type="CDD" id="cd09019">
    <property type="entry name" value="galactose_mutarotase_like"/>
    <property type="match status" value="1"/>
</dbReference>
<evidence type="ECO:0000256" key="1">
    <source>
        <dbReference type="ARBA" id="ARBA00005028"/>
    </source>
</evidence>
<dbReference type="EC" id="5.1.3.3" evidence="5"/>
<dbReference type="PANTHER" id="PTHR10091:SF0">
    <property type="entry name" value="GALACTOSE MUTAROTASE"/>
    <property type="match status" value="1"/>
</dbReference>
<evidence type="ECO:0000256" key="8">
    <source>
        <dbReference type="PIRSR" id="PIRSR005096-3"/>
    </source>
</evidence>
<gene>
    <name evidence="9" type="ORF">HYN69_03585</name>
</gene>
<dbReference type="PANTHER" id="PTHR10091">
    <property type="entry name" value="ALDOSE-1-EPIMERASE"/>
    <property type="match status" value="1"/>
</dbReference>
<keyword evidence="3 5" id="KW-0413">Isomerase</keyword>
<dbReference type="InterPro" id="IPR047215">
    <property type="entry name" value="Galactose_mutarotase-like"/>
</dbReference>
<comment type="catalytic activity">
    <reaction evidence="5">
        <text>alpha-D-glucose = beta-D-glucose</text>
        <dbReference type="Rhea" id="RHEA:10264"/>
        <dbReference type="ChEBI" id="CHEBI:15903"/>
        <dbReference type="ChEBI" id="CHEBI:17925"/>
        <dbReference type="EC" id="5.1.3.3"/>
    </reaction>
</comment>
<feature type="binding site" evidence="7">
    <location>
        <position position="234"/>
    </location>
    <ligand>
        <name>beta-D-galactose</name>
        <dbReference type="ChEBI" id="CHEBI:27667"/>
    </ligand>
</feature>
<dbReference type="Proteomes" id="UP000244496">
    <property type="component" value="Chromosome"/>
</dbReference>
<dbReference type="InterPro" id="IPR014718">
    <property type="entry name" value="GH-type_carb-bd"/>
</dbReference>
<sequence length="332" mass="35293">MQDFGDTAQGRAQLFTITDGRDHVARLTDYGARLVQLWTPGRGGAPADIVLGHDSVAGYLAPPRSYFGATCGRYANRIAGGRFTLDGLPVQLDRNEGANHLHGGAGGFDAQLWAVVDATGQGVTFTLHSPDGDMGYPAVLDVTARYEFVAPATLAITMTAHAKGGDTIVNMVNHAYFNLAGQGTGSIAPQLLQVAANSYLPVDKALIPTGDPRPVSGTTYDFRTPRPIGTTPYDHNLCLDPTSGPAVTAIDPASGRGLTLATNQPGVQLYTGASIPQGLRGKEGRSYGPLGGFTLESQIWPDAPNRPAFPQARLNPGETYRHEMRYRFFVQP</sequence>
<protein>
    <recommendedName>
        <fullName evidence="5">Aldose 1-epimerase</fullName>
        <ecNumber evidence="5">5.1.3.3</ecNumber>
    </recommendedName>
</protein>
<evidence type="ECO:0000256" key="7">
    <source>
        <dbReference type="PIRSR" id="PIRSR005096-2"/>
    </source>
</evidence>
<reference evidence="9 10" key="1">
    <citation type="submission" date="2018-04" db="EMBL/GenBank/DDBJ databases">
        <title>Genome sequencing of Gemmobacter.</title>
        <authorList>
            <person name="Yi H."/>
            <person name="Baek M.-G."/>
        </authorList>
    </citation>
    <scope>NUCLEOTIDE SEQUENCE [LARGE SCALE GENOMIC DNA]</scope>
    <source>
        <strain evidence="9 10">HYN0069</strain>
    </source>
</reference>
<keyword evidence="10" id="KW-1185">Reference proteome</keyword>
<dbReference type="InterPro" id="IPR008183">
    <property type="entry name" value="Aldose_1/G6P_1-epimerase"/>
</dbReference>
<dbReference type="InterPro" id="IPR011013">
    <property type="entry name" value="Gal_mutarotase_sf_dom"/>
</dbReference>
<dbReference type="KEGG" id="geh:HYN69_03585"/>
<dbReference type="GO" id="GO:0006006">
    <property type="term" value="P:glucose metabolic process"/>
    <property type="evidence" value="ECO:0007669"/>
    <property type="project" value="TreeGrafter"/>
</dbReference>
<dbReference type="Gene3D" id="2.70.98.10">
    <property type="match status" value="1"/>
</dbReference>
<name>A0A2S0UIQ9_9RHOB</name>
<organism evidence="9 10">
    <name type="scientific">Paragemmobacter aquarius</name>
    <dbReference type="NCBI Taxonomy" id="2169400"/>
    <lineage>
        <taxon>Bacteria</taxon>
        <taxon>Pseudomonadati</taxon>
        <taxon>Pseudomonadota</taxon>
        <taxon>Alphaproteobacteria</taxon>
        <taxon>Rhodobacterales</taxon>
        <taxon>Paracoccaceae</taxon>
        <taxon>Paragemmobacter</taxon>
    </lineage>
</organism>
<evidence type="ECO:0000256" key="4">
    <source>
        <dbReference type="ARBA" id="ARBA00023277"/>
    </source>
</evidence>
<dbReference type="Pfam" id="PF01263">
    <property type="entry name" value="Aldose_epim"/>
    <property type="match status" value="1"/>
</dbReference>
<dbReference type="AlphaFoldDB" id="A0A2S0UIQ9"/>
<dbReference type="OrthoDB" id="9779408at2"/>
<feature type="active site" description="Proton donor" evidence="6">
    <location>
        <position position="174"/>
    </location>
</feature>
<dbReference type="GO" id="GO:0030246">
    <property type="term" value="F:carbohydrate binding"/>
    <property type="evidence" value="ECO:0007669"/>
    <property type="project" value="InterPro"/>
</dbReference>
<dbReference type="EMBL" id="CP028918">
    <property type="protein sequence ID" value="AWB47704.1"/>
    <property type="molecule type" value="Genomic_DNA"/>
</dbReference>
<evidence type="ECO:0000313" key="10">
    <source>
        <dbReference type="Proteomes" id="UP000244496"/>
    </source>
</evidence>